<protein>
    <submittedName>
        <fullName evidence="1">Uncharacterized protein</fullName>
    </submittedName>
</protein>
<gene>
    <name evidence="1" type="ORF">PM02_11005</name>
</gene>
<dbReference type="Proteomes" id="UP000027337">
    <property type="component" value="Unassembled WGS sequence"/>
</dbReference>
<dbReference type="RefSeq" id="WP_037908260.1">
    <property type="nucleotide sequence ID" value="NZ_JEMU01000008.1"/>
</dbReference>
<proteinExistence type="predicted"/>
<reference evidence="1 2" key="1">
    <citation type="journal article" date="2014" name="Genome Announc.">
        <title>Draft Genome Sequences of Two Isolates of the Roseobacter Group, Sulfitobacter sp. Strains 3SOLIMAR09 and 1FIGIMAR09, from Harbors of Mallorca Island (Mediterranean Sea).</title>
        <authorList>
            <person name="Mas-Llado M."/>
            <person name="Pina-Villalonga J.M."/>
            <person name="Brunet-Galmes I."/>
            <person name="Nogales B."/>
            <person name="Bosch R."/>
        </authorList>
    </citation>
    <scope>NUCLEOTIDE SEQUENCE [LARGE SCALE GENOMIC DNA]</scope>
    <source>
        <strain evidence="1 2">1FIGIMAR09</strain>
    </source>
</reference>
<comment type="caution">
    <text evidence="1">The sequence shown here is derived from an EMBL/GenBank/DDBJ whole genome shotgun (WGS) entry which is preliminary data.</text>
</comment>
<dbReference type="EMBL" id="JEMU01000008">
    <property type="protein sequence ID" value="KAJ03087.1"/>
    <property type="molecule type" value="Genomic_DNA"/>
</dbReference>
<organism evidence="1 2">
    <name type="scientific">Sulfitobacter mediterraneus</name>
    <dbReference type="NCBI Taxonomy" id="83219"/>
    <lineage>
        <taxon>Bacteria</taxon>
        <taxon>Pseudomonadati</taxon>
        <taxon>Pseudomonadota</taxon>
        <taxon>Alphaproteobacteria</taxon>
        <taxon>Rhodobacterales</taxon>
        <taxon>Roseobacteraceae</taxon>
        <taxon>Sulfitobacter</taxon>
    </lineage>
</organism>
<keyword evidence="2" id="KW-1185">Reference proteome</keyword>
<sequence>MAFEVEMTETTLCKTRALPAEELQEAVMLIERATYDLAETARGETISDLIAIATDLQRVVDGLLAKRATKVN</sequence>
<evidence type="ECO:0000313" key="1">
    <source>
        <dbReference type="EMBL" id="KAJ03087.1"/>
    </source>
</evidence>
<dbReference type="AlphaFoldDB" id="A0A061SQF2"/>
<name>A0A061SQF2_9RHOB</name>
<accession>A0A061SQF2</accession>
<evidence type="ECO:0000313" key="2">
    <source>
        <dbReference type="Proteomes" id="UP000027337"/>
    </source>
</evidence>